<name>A0A4Y2CB22_ARAVE</name>
<dbReference type="AlphaFoldDB" id="A0A4Y2CB22"/>
<keyword evidence="1" id="KW-1133">Transmembrane helix</keyword>
<organism evidence="2 3">
    <name type="scientific">Araneus ventricosus</name>
    <name type="common">Orbweaver spider</name>
    <name type="synonym">Epeira ventricosa</name>
    <dbReference type="NCBI Taxonomy" id="182803"/>
    <lineage>
        <taxon>Eukaryota</taxon>
        <taxon>Metazoa</taxon>
        <taxon>Ecdysozoa</taxon>
        <taxon>Arthropoda</taxon>
        <taxon>Chelicerata</taxon>
        <taxon>Arachnida</taxon>
        <taxon>Araneae</taxon>
        <taxon>Araneomorphae</taxon>
        <taxon>Entelegynae</taxon>
        <taxon>Araneoidea</taxon>
        <taxon>Araneidae</taxon>
        <taxon>Araneus</taxon>
    </lineage>
</organism>
<gene>
    <name evidence="2" type="ORF">AVEN_136615_1</name>
</gene>
<reference evidence="2 3" key="1">
    <citation type="journal article" date="2019" name="Sci. Rep.">
        <title>Orb-weaving spider Araneus ventricosus genome elucidates the spidroin gene catalogue.</title>
        <authorList>
            <person name="Kono N."/>
            <person name="Nakamura H."/>
            <person name="Ohtoshi R."/>
            <person name="Moran D.A.P."/>
            <person name="Shinohara A."/>
            <person name="Yoshida Y."/>
            <person name="Fujiwara M."/>
            <person name="Mori M."/>
            <person name="Tomita M."/>
            <person name="Arakawa K."/>
        </authorList>
    </citation>
    <scope>NUCLEOTIDE SEQUENCE [LARGE SCALE GENOMIC DNA]</scope>
</reference>
<keyword evidence="1" id="KW-0472">Membrane</keyword>
<feature type="transmembrane region" description="Helical" evidence="1">
    <location>
        <begin position="33"/>
        <end position="55"/>
    </location>
</feature>
<accession>A0A4Y2CB22</accession>
<evidence type="ECO:0000313" key="2">
    <source>
        <dbReference type="EMBL" id="GBM01056.1"/>
    </source>
</evidence>
<dbReference type="Proteomes" id="UP000499080">
    <property type="component" value="Unassembled WGS sequence"/>
</dbReference>
<keyword evidence="1" id="KW-0812">Transmembrane</keyword>
<sequence length="140" mass="15385">MSVTSSVRCPAACLTWNSGEGVWGSGVVLAGKKYFYCLTSILLSTVSSIVCKVFAVSRTIFEKKIILHFGKRYSVTKRATAAWWSSLSFLSGGSRFRERTRFTVCSYCIHVQSFDVKSLKCPNVGVNAWRSGAGSMAFVI</sequence>
<dbReference type="EMBL" id="BGPR01000164">
    <property type="protein sequence ID" value="GBM01056.1"/>
    <property type="molecule type" value="Genomic_DNA"/>
</dbReference>
<evidence type="ECO:0000313" key="3">
    <source>
        <dbReference type="Proteomes" id="UP000499080"/>
    </source>
</evidence>
<proteinExistence type="predicted"/>
<protein>
    <submittedName>
        <fullName evidence="2">Uncharacterized protein</fullName>
    </submittedName>
</protein>
<comment type="caution">
    <text evidence="2">The sequence shown here is derived from an EMBL/GenBank/DDBJ whole genome shotgun (WGS) entry which is preliminary data.</text>
</comment>
<keyword evidence="3" id="KW-1185">Reference proteome</keyword>
<evidence type="ECO:0000256" key="1">
    <source>
        <dbReference type="SAM" id="Phobius"/>
    </source>
</evidence>